<feature type="transmembrane region" description="Helical" evidence="5">
    <location>
        <begin position="400"/>
        <end position="418"/>
    </location>
</feature>
<organism evidence="7 8">
    <name type="scientific">Paractinoplanes rhizophilus</name>
    <dbReference type="NCBI Taxonomy" id="1416877"/>
    <lineage>
        <taxon>Bacteria</taxon>
        <taxon>Bacillati</taxon>
        <taxon>Actinomycetota</taxon>
        <taxon>Actinomycetes</taxon>
        <taxon>Micromonosporales</taxon>
        <taxon>Micromonosporaceae</taxon>
        <taxon>Paractinoplanes</taxon>
    </lineage>
</organism>
<name>A0ABW2HRB7_9ACTN</name>
<evidence type="ECO:0000256" key="3">
    <source>
        <dbReference type="ARBA" id="ARBA00022989"/>
    </source>
</evidence>
<accession>A0ABW2HRB7</accession>
<dbReference type="InterPro" id="IPR051533">
    <property type="entry name" value="WaaL-like"/>
</dbReference>
<dbReference type="GO" id="GO:0016874">
    <property type="term" value="F:ligase activity"/>
    <property type="evidence" value="ECO:0007669"/>
    <property type="project" value="UniProtKB-KW"/>
</dbReference>
<dbReference type="Pfam" id="PF04932">
    <property type="entry name" value="Wzy_C"/>
    <property type="match status" value="1"/>
</dbReference>
<comment type="caution">
    <text evidence="7">The sequence shown here is derived from an EMBL/GenBank/DDBJ whole genome shotgun (WGS) entry which is preliminary data.</text>
</comment>
<feature type="transmembrane region" description="Helical" evidence="5">
    <location>
        <begin position="212"/>
        <end position="230"/>
    </location>
</feature>
<feature type="transmembrane region" description="Helical" evidence="5">
    <location>
        <begin position="157"/>
        <end position="175"/>
    </location>
</feature>
<feature type="transmembrane region" description="Helical" evidence="5">
    <location>
        <begin position="424"/>
        <end position="443"/>
    </location>
</feature>
<evidence type="ECO:0000259" key="6">
    <source>
        <dbReference type="Pfam" id="PF04932"/>
    </source>
</evidence>
<sequence length="457" mass="49748">MTSTVATPIHPGDLEPSLLNGHTYLTRRRLMKLDAATLISLMLVLLTAIPARLIIPGTTDVGRPAIVLCLVMFSWWVLVRFNPNLVLVGPQPMRWALLIYWLSILASYGAGFLRGLTGMEANSSDRWLISTAAFSGLVLAAADGITNWERFRSVLRAFVWSAAFLALIGLIEMALSRDVTQYLVIPGLAEKGAAPPLQARGGGLRVASNTSHYIELSAVLATALPFAIHLARYSATKKQRRLIAVAALLIGAGIPATISRTGIVAVLIMALCLMPLWTWRLRYNGLLSCLAMLGVLAAAKPSFAATLLDMFTKFNDDPSITSRTERYELVGYYFAQTPWLGRGTGTWVPPQYQYLDNQWLATALCNGIVGIVALALLYLIALTLALLALKRATTPEDKHVCAALVSTQLIAMFVSATFDSLWFDTYATTVALTLGLCGAVWRFTHPARQIRTSTVGH</sequence>
<keyword evidence="7" id="KW-0436">Ligase</keyword>
<feature type="transmembrane region" description="Helical" evidence="5">
    <location>
        <begin position="35"/>
        <end position="55"/>
    </location>
</feature>
<feature type="transmembrane region" description="Helical" evidence="5">
    <location>
        <begin position="359"/>
        <end position="388"/>
    </location>
</feature>
<dbReference type="EMBL" id="JBHTBJ010000011">
    <property type="protein sequence ID" value="MFC7275723.1"/>
    <property type="molecule type" value="Genomic_DNA"/>
</dbReference>
<evidence type="ECO:0000313" key="7">
    <source>
        <dbReference type="EMBL" id="MFC7275723.1"/>
    </source>
</evidence>
<dbReference type="PANTHER" id="PTHR37422">
    <property type="entry name" value="TEICHURONIC ACID BIOSYNTHESIS PROTEIN TUAE"/>
    <property type="match status" value="1"/>
</dbReference>
<evidence type="ECO:0000256" key="1">
    <source>
        <dbReference type="ARBA" id="ARBA00004141"/>
    </source>
</evidence>
<protein>
    <submittedName>
        <fullName evidence="7">O-antigen ligase family protein</fullName>
    </submittedName>
</protein>
<reference evidence="8" key="1">
    <citation type="journal article" date="2019" name="Int. J. Syst. Evol. Microbiol.">
        <title>The Global Catalogue of Microorganisms (GCM) 10K type strain sequencing project: providing services to taxonomists for standard genome sequencing and annotation.</title>
        <authorList>
            <consortium name="The Broad Institute Genomics Platform"/>
            <consortium name="The Broad Institute Genome Sequencing Center for Infectious Disease"/>
            <person name="Wu L."/>
            <person name="Ma J."/>
        </authorList>
    </citation>
    <scope>NUCLEOTIDE SEQUENCE [LARGE SCALE GENOMIC DNA]</scope>
    <source>
        <strain evidence="8">XZYJT-10</strain>
    </source>
</reference>
<feature type="transmembrane region" description="Helical" evidence="5">
    <location>
        <begin position="127"/>
        <end position="145"/>
    </location>
</feature>
<feature type="transmembrane region" description="Helical" evidence="5">
    <location>
        <begin position="61"/>
        <end position="83"/>
    </location>
</feature>
<keyword evidence="4 5" id="KW-0472">Membrane</keyword>
<keyword evidence="3 5" id="KW-1133">Transmembrane helix</keyword>
<comment type="subcellular location">
    <subcellularLocation>
        <location evidence="1">Membrane</location>
        <topology evidence="1">Multi-pass membrane protein</topology>
    </subcellularLocation>
</comment>
<feature type="domain" description="O-antigen ligase-related" evidence="6">
    <location>
        <begin position="246"/>
        <end position="374"/>
    </location>
</feature>
<dbReference type="RefSeq" id="WP_378969185.1">
    <property type="nucleotide sequence ID" value="NZ_JBHTBJ010000011.1"/>
</dbReference>
<dbReference type="Proteomes" id="UP001596548">
    <property type="component" value="Unassembled WGS sequence"/>
</dbReference>
<keyword evidence="2 5" id="KW-0812">Transmembrane</keyword>
<proteinExistence type="predicted"/>
<feature type="transmembrane region" description="Helical" evidence="5">
    <location>
        <begin position="264"/>
        <end position="279"/>
    </location>
</feature>
<dbReference type="InterPro" id="IPR007016">
    <property type="entry name" value="O-antigen_ligase-rel_domated"/>
</dbReference>
<feature type="transmembrane region" description="Helical" evidence="5">
    <location>
        <begin position="286"/>
        <end position="308"/>
    </location>
</feature>
<keyword evidence="8" id="KW-1185">Reference proteome</keyword>
<evidence type="ECO:0000313" key="8">
    <source>
        <dbReference type="Proteomes" id="UP001596548"/>
    </source>
</evidence>
<evidence type="ECO:0000256" key="4">
    <source>
        <dbReference type="ARBA" id="ARBA00023136"/>
    </source>
</evidence>
<dbReference type="PANTHER" id="PTHR37422:SF13">
    <property type="entry name" value="LIPOPOLYSACCHARIDE BIOSYNTHESIS PROTEIN PA4999-RELATED"/>
    <property type="match status" value="1"/>
</dbReference>
<gene>
    <name evidence="7" type="ORF">ACFQS1_17175</name>
</gene>
<evidence type="ECO:0000256" key="5">
    <source>
        <dbReference type="SAM" id="Phobius"/>
    </source>
</evidence>
<feature type="transmembrane region" description="Helical" evidence="5">
    <location>
        <begin position="95"/>
        <end position="115"/>
    </location>
</feature>
<feature type="transmembrane region" description="Helical" evidence="5">
    <location>
        <begin position="242"/>
        <end position="258"/>
    </location>
</feature>
<evidence type="ECO:0000256" key="2">
    <source>
        <dbReference type="ARBA" id="ARBA00022692"/>
    </source>
</evidence>